<protein>
    <submittedName>
        <fullName evidence="2">Uncharacterized protein</fullName>
    </submittedName>
</protein>
<dbReference type="AlphaFoldDB" id="A0A9P4UYX6"/>
<accession>A0A9P4UYX6</accession>
<name>A0A9P4UYX6_9PLEO</name>
<evidence type="ECO:0000313" key="2">
    <source>
        <dbReference type="EMBL" id="KAF2730393.1"/>
    </source>
</evidence>
<dbReference type="Proteomes" id="UP000799444">
    <property type="component" value="Unassembled WGS sequence"/>
</dbReference>
<feature type="signal peptide" evidence="1">
    <location>
        <begin position="1"/>
        <end position="20"/>
    </location>
</feature>
<sequence length="210" mass="22940">MNSFYLAVALVAVSLSTTNAASHVVTSEDANGSQYLAFNGTISTSVTYPNTNGVVNCAGTASYGPYNSSYLYVGANPPWDPNPFFFELYHLSSEDAGLIGFTDDRVYNLDFSSSTYGCWDDDGTPCGLLAFDYHWVPEILLNLSLATIKQVKIGEENGYEISGDETSYIKNDTERASINTVDIYSWCYDLDVDFTSGFIWSVACANKLLG</sequence>
<feature type="chain" id="PRO_5040157047" evidence="1">
    <location>
        <begin position="21"/>
        <end position="210"/>
    </location>
</feature>
<dbReference type="OrthoDB" id="3792661at2759"/>
<proteinExistence type="predicted"/>
<keyword evidence="3" id="KW-1185">Reference proteome</keyword>
<reference evidence="2" key="1">
    <citation type="journal article" date="2020" name="Stud. Mycol.">
        <title>101 Dothideomycetes genomes: a test case for predicting lifestyles and emergence of pathogens.</title>
        <authorList>
            <person name="Haridas S."/>
            <person name="Albert R."/>
            <person name="Binder M."/>
            <person name="Bloem J."/>
            <person name="Labutti K."/>
            <person name="Salamov A."/>
            <person name="Andreopoulos B."/>
            <person name="Baker S."/>
            <person name="Barry K."/>
            <person name="Bills G."/>
            <person name="Bluhm B."/>
            <person name="Cannon C."/>
            <person name="Castanera R."/>
            <person name="Culley D."/>
            <person name="Daum C."/>
            <person name="Ezra D."/>
            <person name="Gonzalez J."/>
            <person name="Henrissat B."/>
            <person name="Kuo A."/>
            <person name="Liang C."/>
            <person name="Lipzen A."/>
            <person name="Lutzoni F."/>
            <person name="Magnuson J."/>
            <person name="Mondo S."/>
            <person name="Nolan M."/>
            <person name="Ohm R."/>
            <person name="Pangilinan J."/>
            <person name="Park H.-J."/>
            <person name="Ramirez L."/>
            <person name="Alfaro M."/>
            <person name="Sun H."/>
            <person name="Tritt A."/>
            <person name="Yoshinaga Y."/>
            <person name="Zwiers L.-H."/>
            <person name="Turgeon B."/>
            <person name="Goodwin S."/>
            <person name="Spatafora J."/>
            <person name="Crous P."/>
            <person name="Grigoriev I."/>
        </authorList>
    </citation>
    <scope>NUCLEOTIDE SEQUENCE</scope>
    <source>
        <strain evidence="2">CBS 125425</strain>
    </source>
</reference>
<evidence type="ECO:0000313" key="3">
    <source>
        <dbReference type="Proteomes" id="UP000799444"/>
    </source>
</evidence>
<organism evidence="2 3">
    <name type="scientific">Polyplosphaeria fusca</name>
    <dbReference type="NCBI Taxonomy" id="682080"/>
    <lineage>
        <taxon>Eukaryota</taxon>
        <taxon>Fungi</taxon>
        <taxon>Dikarya</taxon>
        <taxon>Ascomycota</taxon>
        <taxon>Pezizomycotina</taxon>
        <taxon>Dothideomycetes</taxon>
        <taxon>Pleosporomycetidae</taxon>
        <taxon>Pleosporales</taxon>
        <taxon>Tetraplosphaeriaceae</taxon>
        <taxon>Polyplosphaeria</taxon>
    </lineage>
</organism>
<gene>
    <name evidence="2" type="ORF">EJ04DRAFT_47361</name>
</gene>
<comment type="caution">
    <text evidence="2">The sequence shown here is derived from an EMBL/GenBank/DDBJ whole genome shotgun (WGS) entry which is preliminary data.</text>
</comment>
<dbReference type="EMBL" id="ML996219">
    <property type="protein sequence ID" value="KAF2730393.1"/>
    <property type="molecule type" value="Genomic_DNA"/>
</dbReference>
<keyword evidence="1" id="KW-0732">Signal</keyword>
<evidence type="ECO:0000256" key="1">
    <source>
        <dbReference type="SAM" id="SignalP"/>
    </source>
</evidence>